<gene>
    <name evidence="2" type="ORF">LSCM1_03125</name>
</gene>
<dbReference type="Proteomes" id="UP000673552">
    <property type="component" value="Chromosome 28"/>
</dbReference>
<feature type="region of interest" description="Disordered" evidence="1">
    <location>
        <begin position="120"/>
        <end position="142"/>
    </location>
</feature>
<dbReference type="EMBL" id="JAFEUZ010000028">
    <property type="protein sequence ID" value="KAG5474345.1"/>
    <property type="molecule type" value="Genomic_DNA"/>
</dbReference>
<protein>
    <submittedName>
        <fullName evidence="2">Uncharacterized protein</fullName>
    </submittedName>
</protein>
<evidence type="ECO:0000313" key="2">
    <source>
        <dbReference type="EMBL" id="KAG5474345.1"/>
    </source>
</evidence>
<dbReference type="OrthoDB" id="261292at2759"/>
<organism evidence="2 3">
    <name type="scientific">Leishmania martiniquensis</name>
    <dbReference type="NCBI Taxonomy" id="1580590"/>
    <lineage>
        <taxon>Eukaryota</taxon>
        <taxon>Discoba</taxon>
        <taxon>Euglenozoa</taxon>
        <taxon>Kinetoplastea</taxon>
        <taxon>Metakinetoplastina</taxon>
        <taxon>Trypanosomatida</taxon>
        <taxon>Trypanosomatidae</taxon>
        <taxon>Leishmaniinae</taxon>
        <taxon>Leishmania</taxon>
    </lineage>
</organism>
<feature type="compositionally biased region" description="Polar residues" evidence="1">
    <location>
        <begin position="379"/>
        <end position="395"/>
    </location>
</feature>
<accession>A0A836GYM5</accession>
<dbReference type="GeneID" id="92513189"/>
<dbReference type="KEGG" id="lmat:92513189"/>
<feature type="region of interest" description="Disordered" evidence="1">
    <location>
        <begin position="1"/>
        <end position="29"/>
    </location>
</feature>
<feature type="region of interest" description="Disordered" evidence="1">
    <location>
        <begin position="252"/>
        <end position="408"/>
    </location>
</feature>
<sequence length="408" mass="44378">MFFAGGTFGSESEARDANRRPTGRRHQARDMAEVQAAIDANHGVAKATAEGFRHAAAQKQMSAGPSFLDRMYEQNSAVVEASRRTRRHASAPTDHLNIFSWQDSAPATRAPEQSLHVAANGPRASRPVNVNAAAPTAEDRRAEESKKFEAHLNSAFLRFSDDPKGQRAVNAGNCGAHTGDVTGKPVVSAPSENGMMGSLMREHPHKPRGRRGQPPATTGNRLSAPEESGVAGFPGMGQRSIARAVPHLTRKPVQSNVSAAAIPQSAQRKGCDGSLDPREPPARGLTSKPKCIPPYYIDDEDYEDRHPTNAYEAESCSRQPCIQEIEMHSDGGYDDNDQANAGSLGESAQPYAPARNEPEWLRDSSAVEDSGELHARSPLGQQRQYKFDAGQQQFYESDVPPYRRSQHH</sequence>
<feature type="compositionally biased region" description="Basic and acidic residues" evidence="1">
    <location>
        <begin position="269"/>
        <end position="281"/>
    </location>
</feature>
<evidence type="ECO:0000313" key="3">
    <source>
        <dbReference type="Proteomes" id="UP000673552"/>
    </source>
</evidence>
<name>A0A836GYM5_9TRYP</name>
<proteinExistence type="predicted"/>
<evidence type="ECO:0000256" key="1">
    <source>
        <dbReference type="SAM" id="MobiDB-lite"/>
    </source>
</evidence>
<dbReference type="RefSeq" id="XP_067177287.1">
    <property type="nucleotide sequence ID" value="XM_067320677.1"/>
</dbReference>
<keyword evidence="3" id="KW-1185">Reference proteome</keyword>
<feature type="region of interest" description="Disordered" evidence="1">
    <location>
        <begin position="201"/>
        <end position="232"/>
    </location>
</feature>
<comment type="caution">
    <text evidence="2">The sequence shown here is derived from an EMBL/GenBank/DDBJ whole genome shotgun (WGS) entry which is preliminary data.</text>
</comment>
<reference evidence="2 3" key="1">
    <citation type="submission" date="2021-03" db="EMBL/GenBank/DDBJ databases">
        <title>Leishmania (Mundinia) martiniquensis Genome sequencing and assembly.</title>
        <authorList>
            <person name="Almutairi H."/>
            <person name="Gatherer D."/>
        </authorList>
    </citation>
    <scope>NUCLEOTIDE SEQUENCE [LARGE SCALE GENOMIC DNA]</scope>
    <source>
        <strain evidence="2">LSCM1</strain>
    </source>
</reference>
<dbReference type="AlphaFoldDB" id="A0A836GYM5"/>